<protein>
    <submittedName>
        <fullName evidence="1">Zn-dependent hydrolase</fullName>
    </submittedName>
</protein>
<evidence type="ECO:0000313" key="2">
    <source>
        <dbReference type="Proteomes" id="UP000698173"/>
    </source>
</evidence>
<gene>
    <name evidence="1" type="ORF">K8V56_07145</name>
</gene>
<feature type="non-terminal residue" evidence="1">
    <location>
        <position position="60"/>
    </location>
</feature>
<name>A0A921KCB4_SPOPS</name>
<reference evidence="1" key="2">
    <citation type="submission" date="2021-09" db="EMBL/GenBank/DDBJ databases">
        <authorList>
            <person name="Gilroy R."/>
        </authorList>
    </citation>
    <scope>NUCLEOTIDE SEQUENCE</scope>
    <source>
        <strain evidence="1">CHK171-7178</strain>
    </source>
</reference>
<dbReference type="Gene3D" id="3.40.630.10">
    <property type="entry name" value="Zn peptidases"/>
    <property type="match status" value="1"/>
</dbReference>
<dbReference type="SUPFAM" id="SSF53187">
    <property type="entry name" value="Zn-dependent exopeptidases"/>
    <property type="match status" value="1"/>
</dbReference>
<organism evidence="1 2">
    <name type="scientific">Sporosarcina psychrophila</name>
    <name type="common">Bacillus psychrophilus</name>
    <dbReference type="NCBI Taxonomy" id="1476"/>
    <lineage>
        <taxon>Bacteria</taxon>
        <taxon>Bacillati</taxon>
        <taxon>Bacillota</taxon>
        <taxon>Bacilli</taxon>
        <taxon>Bacillales</taxon>
        <taxon>Caryophanaceae</taxon>
        <taxon>Sporosarcina</taxon>
    </lineage>
</organism>
<dbReference type="AlphaFoldDB" id="A0A921KCB4"/>
<proteinExistence type="predicted"/>
<keyword evidence="1" id="KW-0378">Hydrolase</keyword>
<dbReference type="EMBL" id="DYWT01000115">
    <property type="protein sequence ID" value="HJF31540.1"/>
    <property type="molecule type" value="Genomic_DNA"/>
</dbReference>
<evidence type="ECO:0000313" key="1">
    <source>
        <dbReference type="EMBL" id="HJF31540.1"/>
    </source>
</evidence>
<sequence length="60" mass="6784">MYKCNSSRLQGLIEQFSQFGVTANGGVTRLSLSKEDVLARDYFCEICKELDMDIQVDDMA</sequence>
<comment type="caution">
    <text evidence="1">The sequence shown here is derived from an EMBL/GenBank/DDBJ whole genome shotgun (WGS) entry which is preliminary data.</text>
</comment>
<accession>A0A921KCB4</accession>
<dbReference type="Proteomes" id="UP000698173">
    <property type="component" value="Unassembled WGS sequence"/>
</dbReference>
<dbReference type="GO" id="GO:0016787">
    <property type="term" value="F:hydrolase activity"/>
    <property type="evidence" value="ECO:0007669"/>
    <property type="project" value="UniProtKB-KW"/>
</dbReference>
<reference evidence="1" key="1">
    <citation type="journal article" date="2021" name="PeerJ">
        <title>Extensive microbial diversity within the chicken gut microbiome revealed by metagenomics and culture.</title>
        <authorList>
            <person name="Gilroy R."/>
            <person name="Ravi A."/>
            <person name="Getino M."/>
            <person name="Pursley I."/>
            <person name="Horton D.L."/>
            <person name="Alikhan N.F."/>
            <person name="Baker D."/>
            <person name="Gharbi K."/>
            <person name="Hall N."/>
            <person name="Watson M."/>
            <person name="Adriaenssens E.M."/>
            <person name="Foster-Nyarko E."/>
            <person name="Jarju S."/>
            <person name="Secka A."/>
            <person name="Antonio M."/>
            <person name="Oren A."/>
            <person name="Chaudhuri R.R."/>
            <person name="La Ragione R."/>
            <person name="Hildebrand F."/>
            <person name="Pallen M.J."/>
        </authorList>
    </citation>
    <scope>NUCLEOTIDE SEQUENCE</scope>
    <source>
        <strain evidence="1">CHK171-7178</strain>
    </source>
</reference>